<dbReference type="PROSITE" id="PS51257">
    <property type="entry name" value="PROKAR_LIPOPROTEIN"/>
    <property type="match status" value="1"/>
</dbReference>
<reference evidence="2" key="1">
    <citation type="submission" date="2023-12" db="EMBL/GenBank/DDBJ databases">
        <title>Novel species in genus Nocardioides.</title>
        <authorList>
            <person name="Zhou H."/>
        </authorList>
    </citation>
    <scope>NUCLEOTIDE SEQUENCE [LARGE SCALE GENOMIC DNA]</scope>
    <source>
        <strain evidence="2">HM61</strain>
    </source>
</reference>
<name>A0ABZ0ZMT7_9ACTN</name>
<organism evidence="1 2">
    <name type="scientific">Nocardioides bizhenqiangii</name>
    <dbReference type="NCBI Taxonomy" id="3095076"/>
    <lineage>
        <taxon>Bacteria</taxon>
        <taxon>Bacillati</taxon>
        <taxon>Actinomycetota</taxon>
        <taxon>Actinomycetes</taxon>
        <taxon>Propionibacteriales</taxon>
        <taxon>Nocardioidaceae</taxon>
        <taxon>Nocardioides</taxon>
    </lineage>
</organism>
<sequence length="138" mass="14501">MSRLTRGAALAAVLLVCACDADSDKEQGTVRDTTQNQQIVDAIAADIDGTDGGFTKVDGVYRDDASTAQQVSFTIRCDSCDAGAVIDQVVEAVWASEVDPLRVISVSVTGPDGYQADTVVLADRAAELTERYGERPSG</sequence>
<evidence type="ECO:0000313" key="2">
    <source>
        <dbReference type="Proteomes" id="UP001327225"/>
    </source>
</evidence>
<protein>
    <recommendedName>
        <fullName evidence="3">Lipoprotein</fullName>
    </recommendedName>
</protein>
<accession>A0ABZ0ZMT7</accession>
<proteinExistence type="predicted"/>
<gene>
    <name evidence="1" type="ORF">SHK19_16805</name>
</gene>
<keyword evidence="2" id="KW-1185">Reference proteome</keyword>
<dbReference type="EMBL" id="CP141059">
    <property type="protein sequence ID" value="WQQ25614.1"/>
    <property type="molecule type" value="Genomic_DNA"/>
</dbReference>
<evidence type="ECO:0008006" key="3">
    <source>
        <dbReference type="Google" id="ProtNLM"/>
    </source>
</evidence>
<evidence type="ECO:0000313" key="1">
    <source>
        <dbReference type="EMBL" id="WQQ25614.1"/>
    </source>
</evidence>
<dbReference type="Proteomes" id="UP001327225">
    <property type="component" value="Chromosome"/>
</dbReference>
<dbReference type="RefSeq" id="WP_322936919.1">
    <property type="nucleotide sequence ID" value="NZ_CP141059.1"/>
</dbReference>